<keyword evidence="3" id="KW-0963">Cytoplasm</keyword>
<reference evidence="13" key="1">
    <citation type="submission" date="2020-05" db="EMBL/GenBank/DDBJ databases">
        <title>Phylogenomic resolution of chytrid fungi.</title>
        <authorList>
            <person name="Stajich J.E."/>
            <person name="Amses K."/>
            <person name="Simmons R."/>
            <person name="Seto K."/>
            <person name="Myers J."/>
            <person name="Bonds A."/>
            <person name="Quandt C.A."/>
            <person name="Barry K."/>
            <person name="Liu P."/>
            <person name="Grigoriev I."/>
            <person name="Longcore J.E."/>
            <person name="James T.Y."/>
        </authorList>
    </citation>
    <scope>NUCLEOTIDE SEQUENCE</scope>
    <source>
        <strain evidence="13">JEL0476</strain>
    </source>
</reference>
<keyword evidence="8" id="KW-0665">Pyrimidine biosynthesis</keyword>
<accession>A0AAD5TUR1</accession>
<dbReference type="EMBL" id="JADGJW010002110">
    <property type="protein sequence ID" value="KAJ3199450.1"/>
    <property type="molecule type" value="Genomic_DNA"/>
</dbReference>
<evidence type="ECO:0000256" key="1">
    <source>
        <dbReference type="ARBA" id="ARBA00004496"/>
    </source>
</evidence>
<keyword evidence="12" id="KW-0812">Transmembrane</keyword>
<dbReference type="InterPro" id="IPR027417">
    <property type="entry name" value="P-loop_NTPase"/>
</dbReference>
<evidence type="ECO:0000256" key="3">
    <source>
        <dbReference type="ARBA" id="ARBA00022490"/>
    </source>
</evidence>
<evidence type="ECO:0000256" key="8">
    <source>
        <dbReference type="ARBA" id="ARBA00022975"/>
    </source>
</evidence>
<protein>
    <recommendedName>
        <fullName evidence="2">adenylate kinase</fullName>
        <ecNumber evidence="2">2.7.4.3</ecNumber>
    </recommendedName>
</protein>
<organism evidence="13 14">
    <name type="scientific">Clydaea vesicula</name>
    <dbReference type="NCBI Taxonomy" id="447962"/>
    <lineage>
        <taxon>Eukaryota</taxon>
        <taxon>Fungi</taxon>
        <taxon>Fungi incertae sedis</taxon>
        <taxon>Chytridiomycota</taxon>
        <taxon>Chytridiomycota incertae sedis</taxon>
        <taxon>Chytridiomycetes</taxon>
        <taxon>Lobulomycetales</taxon>
        <taxon>Lobulomycetaceae</taxon>
        <taxon>Clydaea</taxon>
    </lineage>
</organism>
<dbReference type="AlphaFoldDB" id="A0AAD5TUR1"/>
<dbReference type="InterPro" id="IPR006266">
    <property type="entry name" value="UMP_CMP_kinase"/>
</dbReference>
<dbReference type="PANTHER" id="PTHR23359">
    <property type="entry name" value="NUCLEOTIDE KINASE"/>
    <property type="match status" value="1"/>
</dbReference>
<comment type="similarity">
    <text evidence="11">Belongs to the adenylate kinase family.</text>
</comment>
<comment type="catalytic activity">
    <reaction evidence="10">
        <text>UMP + ATP = UDP + ADP</text>
        <dbReference type="Rhea" id="RHEA:24400"/>
        <dbReference type="ChEBI" id="CHEBI:30616"/>
        <dbReference type="ChEBI" id="CHEBI:57865"/>
        <dbReference type="ChEBI" id="CHEBI:58223"/>
        <dbReference type="ChEBI" id="CHEBI:456216"/>
        <dbReference type="EC" id="2.7.4.14"/>
    </reaction>
</comment>
<keyword evidence="14" id="KW-1185">Reference proteome</keyword>
<dbReference type="CDD" id="cd01428">
    <property type="entry name" value="ADK"/>
    <property type="match status" value="1"/>
</dbReference>
<keyword evidence="12" id="KW-1133">Transmembrane helix</keyword>
<name>A0AAD5TUR1_9FUNG</name>
<dbReference type="GO" id="GO:0005524">
    <property type="term" value="F:ATP binding"/>
    <property type="evidence" value="ECO:0007669"/>
    <property type="project" value="UniProtKB-KW"/>
</dbReference>
<evidence type="ECO:0000256" key="6">
    <source>
        <dbReference type="ARBA" id="ARBA00022777"/>
    </source>
</evidence>
<dbReference type="NCBIfam" id="TIGR01359">
    <property type="entry name" value="UMP_CMP_kin_fam"/>
    <property type="match status" value="1"/>
</dbReference>
<keyword evidence="5" id="KW-0547">Nucleotide-binding</keyword>
<dbReference type="GO" id="GO:0004017">
    <property type="term" value="F:AMP kinase activity"/>
    <property type="evidence" value="ECO:0007669"/>
    <property type="project" value="UniProtKB-EC"/>
</dbReference>
<keyword evidence="4 11" id="KW-0808">Transferase</keyword>
<evidence type="ECO:0000256" key="12">
    <source>
        <dbReference type="SAM" id="Phobius"/>
    </source>
</evidence>
<dbReference type="GO" id="GO:0006207">
    <property type="term" value="P:'de novo' pyrimidine nucleobase biosynthetic process"/>
    <property type="evidence" value="ECO:0007669"/>
    <property type="project" value="InterPro"/>
</dbReference>
<dbReference type="PROSITE" id="PS00113">
    <property type="entry name" value="ADENYLATE_KINASE"/>
    <property type="match status" value="1"/>
</dbReference>
<evidence type="ECO:0000313" key="14">
    <source>
        <dbReference type="Proteomes" id="UP001211065"/>
    </source>
</evidence>
<feature type="non-terminal residue" evidence="13">
    <location>
        <position position="1"/>
    </location>
</feature>
<feature type="transmembrane region" description="Helical" evidence="12">
    <location>
        <begin position="25"/>
        <end position="45"/>
    </location>
</feature>
<evidence type="ECO:0000256" key="11">
    <source>
        <dbReference type="RuleBase" id="RU003330"/>
    </source>
</evidence>
<comment type="caution">
    <text evidence="13">The sequence shown here is derived from an EMBL/GenBank/DDBJ whole genome shotgun (WGS) entry which is preliminary data.</text>
</comment>
<dbReference type="PRINTS" id="PR00094">
    <property type="entry name" value="ADENYLTKNASE"/>
</dbReference>
<evidence type="ECO:0000256" key="7">
    <source>
        <dbReference type="ARBA" id="ARBA00022840"/>
    </source>
</evidence>
<dbReference type="Gene3D" id="3.40.50.300">
    <property type="entry name" value="P-loop containing nucleotide triphosphate hydrolases"/>
    <property type="match status" value="1"/>
</dbReference>
<keyword evidence="9" id="KW-0539">Nucleus</keyword>
<dbReference type="GO" id="GO:0006221">
    <property type="term" value="P:pyrimidine nucleotide biosynthetic process"/>
    <property type="evidence" value="ECO:0007669"/>
    <property type="project" value="UniProtKB-KW"/>
</dbReference>
<keyword evidence="6 11" id="KW-0418">Kinase</keyword>
<evidence type="ECO:0000256" key="9">
    <source>
        <dbReference type="ARBA" id="ARBA00023242"/>
    </source>
</evidence>
<evidence type="ECO:0000256" key="4">
    <source>
        <dbReference type="ARBA" id="ARBA00022679"/>
    </source>
</evidence>
<evidence type="ECO:0000313" key="13">
    <source>
        <dbReference type="EMBL" id="KAJ3199450.1"/>
    </source>
</evidence>
<dbReference type="EC" id="2.7.4.3" evidence="2"/>
<dbReference type="HAMAP" id="MF_00235">
    <property type="entry name" value="Adenylate_kinase_Adk"/>
    <property type="match status" value="1"/>
</dbReference>
<sequence>RTFASKNNNNQNHEKREYEPTRRRIKYILVFGAGLTTYLAIKFLGDTYEKNSKHVSLGLSPLSKDTTVIFVLGGPGAGKGTQCANLVNDFGFVHLSAGDLLRAEQQANNSPYGELIKTYIKEGKIVPMEITILLLHKAMKNSKANRFLIDGFPRQMDQALKFEEEVCKSKFVLYFSCPEEEMLRRLLKRGETSGRSDDNVESIKKRFKTFFDTSYPVIEYYSNLNKVKEVSCLNSIDEVYDETKNIFEQLFS</sequence>
<dbReference type="InterPro" id="IPR000850">
    <property type="entry name" value="Adenylat/UMP-CMP_kin"/>
</dbReference>
<dbReference type="Proteomes" id="UP001211065">
    <property type="component" value="Unassembled WGS sequence"/>
</dbReference>
<evidence type="ECO:0000256" key="5">
    <source>
        <dbReference type="ARBA" id="ARBA00022741"/>
    </source>
</evidence>
<proteinExistence type="inferred from homology"/>
<dbReference type="Pfam" id="PF00406">
    <property type="entry name" value="ADK"/>
    <property type="match status" value="1"/>
</dbReference>
<dbReference type="HAMAP" id="MF_03172">
    <property type="entry name" value="Adenylate_kinase_UMP_CMP_kin"/>
    <property type="match status" value="1"/>
</dbReference>
<keyword evidence="12" id="KW-0472">Membrane</keyword>
<evidence type="ECO:0000256" key="2">
    <source>
        <dbReference type="ARBA" id="ARBA00012955"/>
    </source>
</evidence>
<gene>
    <name evidence="13" type="primary">URA6</name>
    <name evidence="13" type="ORF">HK099_003170</name>
</gene>
<keyword evidence="7" id="KW-0067">ATP-binding</keyword>
<dbReference type="InterPro" id="IPR033690">
    <property type="entry name" value="Adenylat_kinase_CS"/>
</dbReference>
<dbReference type="FunFam" id="3.40.50.300:FF:000315">
    <property type="entry name" value="Adenylate kinase 1"/>
    <property type="match status" value="1"/>
</dbReference>
<dbReference type="GO" id="GO:0005737">
    <property type="term" value="C:cytoplasm"/>
    <property type="evidence" value="ECO:0007669"/>
    <property type="project" value="UniProtKB-SubCell"/>
</dbReference>
<evidence type="ECO:0000256" key="10">
    <source>
        <dbReference type="ARBA" id="ARBA00048116"/>
    </source>
</evidence>
<comment type="subcellular location">
    <subcellularLocation>
        <location evidence="1">Cytoplasm</location>
    </subcellularLocation>
</comment>
<dbReference type="SUPFAM" id="SSF52540">
    <property type="entry name" value="P-loop containing nucleoside triphosphate hydrolases"/>
    <property type="match status" value="1"/>
</dbReference>